<dbReference type="Pfam" id="PF10114">
    <property type="entry name" value="PocR"/>
    <property type="match status" value="1"/>
</dbReference>
<evidence type="ECO:0000259" key="1">
    <source>
        <dbReference type="Pfam" id="PF10114"/>
    </source>
</evidence>
<dbReference type="AlphaFoldDB" id="A0A5K7YES8"/>
<organism evidence="2 3">
    <name type="scientific">Desulfosarcina alkanivorans</name>
    <dbReference type="NCBI Taxonomy" id="571177"/>
    <lineage>
        <taxon>Bacteria</taxon>
        <taxon>Pseudomonadati</taxon>
        <taxon>Thermodesulfobacteriota</taxon>
        <taxon>Desulfobacteria</taxon>
        <taxon>Desulfobacterales</taxon>
        <taxon>Desulfosarcinaceae</taxon>
        <taxon>Desulfosarcina</taxon>
    </lineage>
</organism>
<sequence length="166" mass="18143">MELTDLLPLEKWAQLENEIHERSGLESNVFNTDGIRITDNKIWVNRLCPAIKATDKGQSFICAVAHMNLANQAREEHRPVIEECDAGLMKIVVPIVVDGEFIGAVGACGLLPVGGEVDAFLVNKMTDLPEAEIASLCDDLAVIETNSAEEVAQFIWEKIEAIVAEA</sequence>
<evidence type="ECO:0000313" key="2">
    <source>
        <dbReference type="EMBL" id="BBO66945.1"/>
    </source>
</evidence>
<dbReference type="InterPro" id="IPR018771">
    <property type="entry name" value="PocR_dom"/>
</dbReference>
<dbReference type="Proteomes" id="UP000427906">
    <property type="component" value="Chromosome"/>
</dbReference>
<protein>
    <recommendedName>
        <fullName evidence="1">PocR domain-containing protein</fullName>
    </recommendedName>
</protein>
<name>A0A5K7YES8_9BACT</name>
<dbReference type="RefSeq" id="WP_167527597.1">
    <property type="nucleotide sequence ID" value="NZ_AP021874.1"/>
</dbReference>
<dbReference type="EMBL" id="AP021874">
    <property type="protein sequence ID" value="BBO66945.1"/>
    <property type="molecule type" value="Genomic_DNA"/>
</dbReference>
<dbReference type="KEGG" id="dalk:DSCA_08750"/>
<evidence type="ECO:0000313" key="3">
    <source>
        <dbReference type="Proteomes" id="UP000427906"/>
    </source>
</evidence>
<accession>A0A5K7YES8</accession>
<reference evidence="2 3" key="1">
    <citation type="submission" date="2019-11" db="EMBL/GenBank/DDBJ databases">
        <title>Comparative genomics of hydrocarbon-degrading Desulfosarcina strains.</title>
        <authorList>
            <person name="Watanabe M."/>
            <person name="Kojima H."/>
            <person name="Fukui M."/>
        </authorList>
    </citation>
    <scope>NUCLEOTIDE SEQUENCE [LARGE SCALE GENOMIC DNA]</scope>
    <source>
        <strain evidence="2 3">PL12</strain>
    </source>
</reference>
<keyword evidence="3" id="KW-1185">Reference proteome</keyword>
<proteinExistence type="predicted"/>
<feature type="domain" description="PocR" evidence="1">
    <location>
        <begin position="5"/>
        <end position="164"/>
    </location>
</feature>
<gene>
    <name evidence="2" type="ORF">DSCA_08750</name>
</gene>